<comment type="catalytic activity">
    <reaction evidence="1 7 8">
        <text>Thiol-dependent hydrolysis of ester, thioester, amide, peptide and isopeptide bonds formed by the C-terminal Gly of ubiquitin (a 76-residue protein attached to proteins as an intracellular targeting signal).</text>
        <dbReference type="EC" id="3.4.19.12"/>
    </reaction>
</comment>
<dbReference type="EC" id="3.4.19.12" evidence="8"/>
<dbReference type="InterPro" id="IPR038765">
    <property type="entry name" value="Papain-like_cys_pep_sf"/>
</dbReference>
<dbReference type="PRINTS" id="PR00707">
    <property type="entry name" value="UBCTHYDRLASE"/>
</dbReference>
<accession>A0A6A6RDQ1</accession>
<keyword evidence="5 7" id="KW-0378">Hydrolase</keyword>
<dbReference type="CDD" id="cd09616">
    <property type="entry name" value="Peptidase_C12_UCH_L1_L3"/>
    <property type="match status" value="1"/>
</dbReference>
<name>A0A6A6RDQ1_9PEZI</name>
<dbReference type="PANTHER" id="PTHR10589:SF17">
    <property type="entry name" value="UBIQUITIN CARBOXYL-TERMINAL HYDROLASE"/>
    <property type="match status" value="1"/>
</dbReference>
<dbReference type="EMBL" id="MU004181">
    <property type="protein sequence ID" value="KAF2502536.1"/>
    <property type="molecule type" value="Genomic_DNA"/>
</dbReference>
<evidence type="ECO:0000256" key="1">
    <source>
        <dbReference type="ARBA" id="ARBA00000707"/>
    </source>
</evidence>
<evidence type="ECO:0000256" key="8">
    <source>
        <dbReference type="RuleBase" id="RU361215"/>
    </source>
</evidence>
<dbReference type="Pfam" id="PF01088">
    <property type="entry name" value="Peptidase_C12"/>
    <property type="match status" value="1"/>
</dbReference>
<dbReference type="FunFam" id="3.40.532.10:FF:000006">
    <property type="entry name" value="Ubiquitin carboxyl-terminal hydrolase"/>
    <property type="match status" value="1"/>
</dbReference>
<feature type="site" description="Important for enzyme activity" evidence="7">
    <location>
        <position position="200"/>
    </location>
</feature>
<keyword evidence="6 7" id="KW-0788">Thiol protease</keyword>
<sequence length="250" mass="27657">MATDSQLIPQKQYRKSFIPLESNPDVFTELIHELGVSSTLCFQDVLSLDDEELLAFVPRPALALVLVFPSSSTYETHVAADEAARPDYTGSSDDEDVNWFKQTIYNACGLYGILHAVCNGKAREHIALNSTLSDLLAKGLLLEPEARARVLEDSAELESAYRVVAQKGDTEPPENPEEVVDFHYVCFVKSHKNNHLYELDGDKKGPIDRGAIDEDQDMLSQGGLELIREFVDRENGGNINFSLMALVPAG</sequence>
<dbReference type="GO" id="GO:0016579">
    <property type="term" value="P:protein deubiquitination"/>
    <property type="evidence" value="ECO:0007669"/>
    <property type="project" value="TreeGrafter"/>
</dbReference>
<feature type="domain" description="UCH catalytic" evidence="9">
    <location>
        <begin position="16"/>
        <end position="248"/>
    </location>
</feature>
<protein>
    <recommendedName>
        <fullName evidence="8">Ubiquitin carboxyl-terminal hydrolase</fullName>
        <ecNumber evidence="8">3.4.19.12</ecNumber>
    </recommendedName>
</protein>
<dbReference type="PANTHER" id="PTHR10589">
    <property type="entry name" value="UBIQUITIN CARBOXYL-TERMINAL HYDROLASE"/>
    <property type="match status" value="1"/>
</dbReference>
<evidence type="ECO:0000259" key="9">
    <source>
        <dbReference type="PROSITE" id="PS52048"/>
    </source>
</evidence>
<dbReference type="Gene3D" id="3.40.532.10">
    <property type="entry name" value="Peptidase C12, ubiquitin carboxyl-terminal hydrolase"/>
    <property type="match status" value="1"/>
</dbReference>
<dbReference type="SUPFAM" id="SSF54001">
    <property type="entry name" value="Cysteine proteinases"/>
    <property type="match status" value="1"/>
</dbReference>
<dbReference type="Proteomes" id="UP000799750">
    <property type="component" value="Unassembled WGS sequence"/>
</dbReference>
<evidence type="ECO:0000256" key="5">
    <source>
        <dbReference type="ARBA" id="ARBA00022801"/>
    </source>
</evidence>
<dbReference type="PROSITE" id="PS52048">
    <property type="entry name" value="UCH_DOMAIN"/>
    <property type="match status" value="1"/>
</dbReference>
<evidence type="ECO:0000256" key="4">
    <source>
        <dbReference type="ARBA" id="ARBA00022786"/>
    </source>
</evidence>
<dbReference type="GO" id="GO:0006511">
    <property type="term" value="P:ubiquitin-dependent protein catabolic process"/>
    <property type="evidence" value="ECO:0007669"/>
    <property type="project" value="UniProtKB-UniRule"/>
</dbReference>
<evidence type="ECO:0000256" key="3">
    <source>
        <dbReference type="ARBA" id="ARBA00022670"/>
    </source>
</evidence>
<keyword evidence="3 7" id="KW-0645">Protease</keyword>
<gene>
    <name evidence="10" type="ORF">BU16DRAFT_521254</name>
</gene>
<dbReference type="InterPro" id="IPR036959">
    <property type="entry name" value="Peptidase_C12_UCH_sf"/>
</dbReference>
<evidence type="ECO:0000256" key="6">
    <source>
        <dbReference type="ARBA" id="ARBA00022807"/>
    </source>
</evidence>
<dbReference type="GO" id="GO:0005737">
    <property type="term" value="C:cytoplasm"/>
    <property type="evidence" value="ECO:0007669"/>
    <property type="project" value="TreeGrafter"/>
</dbReference>
<dbReference type="GO" id="GO:0004843">
    <property type="term" value="F:cysteine-type deubiquitinase activity"/>
    <property type="evidence" value="ECO:0007669"/>
    <property type="project" value="UniProtKB-UniRule"/>
</dbReference>
<proteinExistence type="inferred from homology"/>
<keyword evidence="11" id="KW-1185">Reference proteome</keyword>
<feature type="active site" description="Proton donor" evidence="7">
    <location>
        <position position="183"/>
    </location>
</feature>
<evidence type="ECO:0000256" key="7">
    <source>
        <dbReference type="PROSITE-ProRule" id="PRU01393"/>
    </source>
</evidence>
<organism evidence="10 11">
    <name type="scientific">Lophium mytilinum</name>
    <dbReference type="NCBI Taxonomy" id="390894"/>
    <lineage>
        <taxon>Eukaryota</taxon>
        <taxon>Fungi</taxon>
        <taxon>Dikarya</taxon>
        <taxon>Ascomycota</taxon>
        <taxon>Pezizomycotina</taxon>
        <taxon>Dothideomycetes</taxon>
        <taxon>Pleosporomycetidae</taxon>
        <taxon>Mytilinidiales</taxon>
        <taxon>Mytilinidiaceae</taxon>
        <taxon>Lophium</taxon>
    </lineage>
</organism>
<feature type="active site" description="Nucleophile" evidence="7">
    <location>
        <position position="108"/>
    </location>
</feature>
<comment type="similarity">
    <text evidence="2 7 8">Belongs to the peptidase C12 family.</text>
</comment>
<dbReference type="InterPro" id="IPR001578">
    <property type="entry name" value="Peptidase_C12_UCH"/>
</dbReference>
<evidence type="ECO:0000256" key="2">
    <source>
        <dbReference type="ARBA" id="ARBA00009326"/>
    </source>
</evidence>
<evidence type="ECO:0000313" key="11">
    <source>
        <dbReference type="Proteomes" id="UP000799750"/>
    </source>
</evidence>
<reference evidence="10" key="1">
    <citation type="journal article" date="2020" name="Stud. Mycol.">
        <title>101 Dothideomycetes genomes: a test case for predicting lifestyles and emergence of pathogens.</title>
        <authorList>
            <person name="Haridas S."/>
            <person name="Albert R."/>
            <person name="Binder M."/>
            <person name="Bloem J."/>
            <person name="Labutti K."/>
            <person name="Salamov A."/>
            <person name="Andreopoulos B."/>
            <person name="Baker S."/>
            <person name="Barry K."/>
            <person name="Bills G."/>
            <person name="Bluhm B."/>
            <person name="Cannon C."/>
            <person name="Castanera R."/>
            <person name="Culley D."/>
            <person name="Daum C."/>
            <person name="Ezra D."/>
            <person name="Gonzalez J."/>
            <person name="Henrissat B."/>
            <person name="Kuo A."/>
            <person name="Liang C."/>
            <person name="Lipzen A."/>
            <person name="Lutzoni F."/>
            <person name="Magnuson J."/>
            <person name="Mondo S."/>
            <person name="Nolan M."/>
            <person name="Ohm R."/>
            <person name="Pangilinan J."/>
            <person name="Park H.-J."/>
            <person name="Ramirez L."/>
            <person name="Alfaro M."/>
            <person name="Sun H."/>
            <person name="Tritt A."/>
            <person name="Yoshinaga Y."/>
            <person name="Zwiers L.-H."/>
            <person name="Turgeon B."/>
            <person name="Goodwin S."/>
            <person name="Spatafora J."/>
            <person name="Crous P."/>
            <person name="Grigoriev I."/>
        </authorList>
    </citation>
    <scope>NUCLEOTIDE SEQUENCE</scope>
    <source>
        <strain evidence="10">CBS 269.34</strain>
    </source>
</reference>
<feature type="site" description="Transition state stabilizer" evidence="7">
    <location>
        <position position="102"/>
    </location>
</feature>
<evidence type="ECO:0000313" key="10">
    <source>
        <dbReference type="EMBL" id="KAF2502536.1"/>
    </source>
</evidence>
<dbReference type="OrthoDB" id="427186at2759"/>
<keyword evidence="4 7" id="KW-0833">Ubl conjugation pathway</keyword>
<dbReference type="AlphaFoldDB" id="A0A6A6RDQ1"/>